<dbReference type="GeneID" id="24818952"/>
<accession>A0A0A7LDV9</accession>
<dbReference type="OrthoDB" id="52857at2157"/>
<dbReference type="RefSeq" id="WP_048113213.1">
    <property type="nucleotide sequence ID" value="NZ_CP010070.1"/>
</dbReference>
<dbReference type="EMBL" id="CP010070">
    <property type="protein sequence ID" value="AIZ57153.1"/>
    <property type="molecule type" value="Genomic_DNA"/>
</dbReference>
<sequence length="64" mass="7227">MAINFNDYKCQFCGKTSTNFAFAAFVCDDIECIEKAREERGGPAGHMKRKAEGRPIIPEDLNRD</sequence>
<evidence type="ECO:0000256" key="1">
    <source>
        <dbReference type="SAM" id="MobiDB-lite"/>
    </source>
</evidence>
<dbReference type="HOGENOM" id="CLU_198001_0_0_2"/>
<evidence type="ECO:0000313" key="3">
    <source>
        <dbReference type="Proteomes" id="UP000030787"/>
    </source>
</evidence>
<dbReference type="AlphaFoldDB" id="A0A0A7LDV9"/>
<protein>
    <submittedName>
        <fullName evidence="2">Uncharacterized protein</fullName>
    </submittedName>
</protein>
<dbReference type="KEGG" id="mear:Mpt1_c12910"/>
<gene>
    <name evidence="2" type="ORF">Mpt1_c12910</name>
</gene>
<name>A0A0A7LDV9_9ARCH</name>
<reference evidence="2 3" key="1">
    <citation type="journal article" date="2014" name="Appl. Environ. Microbiol.">
        <title>Comparative Genome Analysis of 'Candidatus Methanoplasma termitum' Indicates a New Mode of Energy Metabolism in the Seventh Order of Methanogens.</title>
        <authorList>
            <person name="Lang K."/>
            <person name="Schuldes J."/>
            <person name="Klingl A."/>
            <person name="Poehlein A."/>
            <person name="Daniel R."/>
            <person name="Brune A."/>
        </authorList>
    </citation>
    <scope>NUCLEOTIDE SEQUENCE [LARGE SCALE GENOMIC DNA]</scope>
    <source>
        <strain evidence="3">Mpt1</strain>
    </source>
</reference>
<feature type="region of interest" description="Disordered" evidence="1">
    <location>
        <begin position="40"/>
        <end position="64"/>
    </location>
</feature>
<proteinExistence type="predicted"/>
<keyword evidence="3" id="KW-1185">Reference proteome</keyword>
<organism evidence="2 3">
    <name type="scientific">Candidatus Methanoplasma termitum</name>
    <dbReference type="NCBI Taxonomy" id="1577791"/>
    <lineage>
        <taxon>Archaea</taxon>
        <taxon>Methanobacteriati</taxon>
        <taxon>Thermoplasmatota</taxon>
        <taxon>Thermoplasmata</taxon>
        <taxon>Methanomassiliicoccales</taxon>
        <taxon>Methanomassiliicoccaceae</taxon>
        <taxon>Candidatus Methanoplasma</taxon>
    </lineage>
</organism>
<evidence type="ECO:0000313" key="2">
    <source>
        <dbReference type="EMBL" id="AIZ57153.1"/>
    </source>
</evidence>
<dbReference type="Proteomes" id="UP000030787">
    <property type="component" value="Chromosome"/>
</dbReference>